<dbReference type="AlphaFoldDB" id="A0A392TI10"/>
<comment type="caution">
    <text evidence="2">The sequence shown here is derived from an EMBL/GenBank/DDBJ whole genome shotgun (WGS) entry which is preliminary data.</text>
</comment>
<evidence type="ECO:0000256" key="1">
    <source>
        <dbReference type="SAM" id="MobiDB-lite"/>
    </source>
</evidence>
<organism evidence="2 3">
    <name type="scientific">Trifolium medium</name>
    <dbReference type="NCBI Taxonomy" id="97028"/>
    <lineage>
        <taxon>Eukaryota</taxon>
        <taxon>Viridiplantae</taxon>
        <taxon>Streptophyta</taxon>
        <taxon>Embryophyta</taxon>
        <taxon>Tracheophyta</taxon>
        <taxon>Spermatophyta</taxon>
        <taxon>Magnoliopsida</taxon>
        <taxon>eudicotyledons</taxon>
        <taxon>Gunneridae</taxon>
        <taxon>Pentapetalae</taxon>
        <taxon>rosids</taxon>
        <taxon>fabids</taxon>
        <taxon>Fabales</taxon>
        <taxon>Fabaceae</taxon>
        <taxon>Papilionoideae</taxon>
        <taxon>50 kb inversion clade</taxon>
        <taxon>NPAAA clade</taxon>
        <taxon>Hologalegina</taxon>
        <taxon>IRL clade</taxon>
        <taxon>Trifolieae</taxon>
        <taxon>Trifolium</taxon>
    </lineage>
</organism>
<dbReference type="Proteomes" id="UP000265520">
    <property type="component" value="Unassembled WGS sequence"/>
</dbReference>
<sequence>MTGENKAEKNPNLAMLGESWQASRPATSRRAECPVAVYAQIHSKTSFLML</sequence>
<feature type="region of interest" description="Disordered" evidence="1">
    <location>
        <begin position="1"/>
        <end position="25"/>
    </location>
</feature>
<evidence type="ECO:0000313" key="3">
    <source>
        <dbReference type="Proteomes" id="UP000265520"/>
    </source>
</evidence>
<name>A0A392TI10_9FABA</name>
<reference evidence="2 3" key="1">
    <citation type="journal article" date="2018" name="Front. Plant Sci.">
        <title>Red Clover (Trifolium pratense) and Zigzag Clover (T. medium) - A Picture of Genomic Similarities and Differences.</title>
        <authorList>
            <person name="Dluhosova J."/>
            <person name="Istvanek J."/>
            <person name="Nedelnik J."/>
            <person name="Repkova J."/>
        </authorList>
    </citation>
    <scope>NUCLEOTIDE SEQUENCE [LARGE SCALE GENOMIC DNA]</scope>
    <source>
        <strain evidence="3">cv. 10/8</strain>
        <tissue evidence="2">Leaf</tissue>
    </source>
</reference>
<protein>
    <submittedName>
        <fullName evidence="2">Uncharacterized protein</fullName>
    </submittedName>
</protein>
<proteinExistence type="predicted"/>
<evidence type="ECO:0000313" key="2">
    <source>
        <dbReference type="EMBL" id="MCI60763.1"/>
    </source>
</evidence>
<accession>A0A392TI10</accession>
<keyword evidence="3" id="KW-1185">Reference proteome</keyword>
<dbReference type="EMBL" id="LXQA010587655">
    <property type="protein sequence ID" value="MCI60763.1"/>
    <property type="molecule type" value="Genomic_DNA"/>
</dbReference>